<evidence type="ECO:0000259" key="4">
    <source>
        <dbReference type="PROSITE" id="PS01124"/>
    </source>
</evidence>
<evidence type="ECO:0000256" key="2">
    <source>
        <dbReference type="ARBA" id="ARBA00023125"/>
    </source>
</evidence>
<evidence type="ECO:0000313" key="5">
    <source>
        <dbReference type="EMBL" id="AWI09684.1"/>
    </source>
</evidence>
<dbReference type="SMART" id="SM00342">
    <property type="entry name" value="HTH_ARAC"/>
    <property type="match status" value="1"/>
</dbReference>
<accession>A0A2U8E549</accession>
<evidence type="ECO:0000256" key="3">
    <source>
        <dbReference type="ARBA" id="ARBA00023163"/>
    </source>
</evidence>
<sequence>MLTFAMHPEGTRATNKRDSFHYGLLKFGPVFLVDFRSIAQNFIFVRIQTKTTPQKTSPLPVLAPGAAGHPFDWNTVRCRLLCYYKGAPNTQSGTFMTVNFIIWRMLRGSMKMEYANHRLQAGAGDWVVLVPALGRRHQAFTPDSQLESLHLSVDTSSAEWAGPPVHVMKGTKEMQAAIASVGRYVTVRHPSGLTPDDHVYVSRTFEERIHLQTLVWSFMGALYPRLHEAGIYIREPDQCDPRINASMAFIDNWPTNLPWNREQVSWAAGVSASQLDRIWRDARGQTPFQYWDNRRVRTACDRLENSRASIKEIAYDLGFAHLPQFSTWFRRHRNISPRDYRHNFVDRSGQTAMDEANG</sequence>
<keyword evidence="3" id="KW-0804">Transcription</keyword>
<dbReference type="GO" id="GO:0043565">
    <property type="term" value="F:sequence-specific DNA binding"/>
    <property type="evidence" value="ECO:0007669"/>
    <property type="project" value="InterPro"/>
</dbReference>
<reference evidence="5 6" key="1">
    <citation type="journal article" date="2018" name="Syst. Appl. Microbiol.">
        <title>Ereboglobus luteus gen. nov. sp. nov. from cockroach guts, and new insights into the oxygen relationship of the genera Opitutus and Didymococcus (Verrucomicrobia: Opitutaceae).</title>
        <authorList>
            <person name="Tegtmeier D."/>
            <person name="Belitz A."/>
            <person name="Radek R."/>
            <person name="Heimerl T."/>
            <person name="Brune A."/>
        </authorList>
    </citation>
    <scope>NUCLEOTIDE SEQUENCE [LARGE SCALE GENOMIC DNA]</scope>
    <source>
        <strain evidence="5 6">Ho45</strain>
    </source>
</reference>
<gene>
    <name evidence="5" type="ORF">CKA38_10860</name>
</gene>
<dbReference type="PANTHER" id="PTHR43280:SF11">
    <property type="entry name" value="RCS-SPECIFIC HTH-TYPE TRANSCRIPTIONAL ACTIVATOR RCLR"/>
    <property type="match status" value="1"/>
</dbReference>
<dbReference type="Gene3D" id="1.10.10.60">
    <property type="entry name" value="Homeodomain-like"/>
    <property type="match status" value="1"/>
</dbReference>
<keyword evidence="6" id="KW-1185">Reference proteome</keyword>
<keyword evidence="2" id="KW-0238">DNA-binding</keyword>
<evidence type="ECO:0000256" key="1">
    <source>
        <dbReference type="ARBA" id="ARBA00023015"/>
    </source>
</evidence>
<proteinExistence type="predicted"/>
<dbReference type="Proteomes" id="UP000244896">
    <property type="component" value="Chromosome"/>
</dbReference>
<dbReference type="PROSITE" id="PS00041">
    <property type="entry name" value="HTH_ARAC_FAMILY_1"/>
    <property type="match status" value="1"/>
</dbReference>
<dbReference type="InterPro" id="IPR018062">
    <property type="entry name" value="HTH_AraC-typ_CS"/>
</dbReference>
<protein>
    <recommendedName>
        <fullName evidence="4">HTH araC/xylS-type domain-containing protein</fullName>
    </recommendedName>
</protein>
<dbReference type="SUPFAM" id="SSF46689">
    <property type="entry name" value="Homeodomain-like"/>
    <property type="match status" value="1"/>
</dbReference>
<dbReference type="OrthoDB" id="186587at2"/>
<dbReference type="PROSITE" id="PS01124">
    <property type="entry name" value="HTH_ARAC_FAMILY_2"/>
    <property type="match status" value="1"/>
</dbReference>
<dbReference type="Pfam" id="PF12833">
    <property type="entry name" value="HTH_18"/>
    <property type="match status" value="1"/>
</dbReference>
<dbReference type="AlphaFoldDB" id="A0A2U8E549"/>
<keyword evidence="1" id="KW-0805">Transcription regulation</keyword>
<dbReference type="KEGG" id="elut:CKA38_10860"/>
<evidence type="ECO:0000313" key="6">
    <source>
        <dbReference type="Proteomes" id="UP000244896"/>
    </source>
</evidence>
<dbReference type="PANTHER" id="PTHR43280">
    <property type="entry name" value="ARAC-FAMILY TRANSCRIPTIONAL REGULATOR"/>
    <property type="match status" value="1"/>
</dbReference>
<dbReference type="EMBL" id="CP023004">
    <property type="protein sequence ID" value="AWI09684.1"/>
    <property type="molecule type" value="Genomic_DNA"/>
</dbReference>
<dbReference type="InterPro" id="IPR009057">
    <property type="entry name" value="Homeodomain-like_sf"/>
</dbReference>
<dbReference type="InterPro" id="IPR018060">
    <property type="entry name" value="HTH_AraC"/>
</dbReference>
<dbReference type="GO" id="GO:0003700">
    <property type="term" value="F:DNA-binding transcription factor activity"/>
    <property type="evidence" value="ECO:0007669"/>
    <property type="project" value="InterPro"/>
</dbReference>
<feature type="domain" description="HTH araC/xylS-type" evidence="4">
    <location>
        <begin position="244"/>
        <end position="343"/>
    </location>
</feature>
<organism evidence="5 6">
    <name type="scientific">Ereboglobus luteus</name>
    <dbReference type="NCBI Taxonomy" id="1796921"/>
    <lineage>
        <taxon>Bacteria</taxon>
        <taxon>Pseudomonadati</taxon>
        <taxon>Verrucomicrobiota</taxon>
        <taxon>Opitutia</taxon>
        <taxon>Opitutales</taxon>
        <taxon>Opitutaceae</taxon>
        <taxon>Ereboglobus</taxon>
    </lineage>
</organism>
<name>A0A2U8E549_9BACT</name>